<proteinExistence type="predicted"/>
<dbReference type="SUPFAM" id="SSF48452">
    <property type="entry name" value="TPR-like"/>
    <property type="match status" value="1"/>
</dbReference>
<feature type="chain" id="PRO_5024353054" evidence="2">
    <location>
        <begin position="26"/>
        <end position="582"/>
    </location>
</feature>
<comment type="caution">
    <text evidence="3">The sequence shown here is derived from an EMBL/GenBank/DDBJ whole genome shotgun (WGS) entry which is preliminary data.</text>
</comment>
<evidence type="ECO:0000256" key="2">
    <source>
        <dbReference type="SAM" id="SignalP"/>
    </source>
</evidence>
<dbReference type="RefSeq" id="WP_138080903.1">
    <property type="nucleotide sequence ID" value="NZ_VAJM01000014.1"/>
</dbReference>
<feature type="repeat" description="TPR" evidence="1">
    <location>
        <begin position="193"/>
        <end position="226"/>
    </location>
</feature>
<name>A0A5R8WK47_9BACT</name>
<evidence type="ECO:0000313" key="4">
    <source>
        <dbReference type="Proteomes" id="UP000305517"/>
    </source>
</evidence>
<protein>
    <submittedName>
        <fullName evidence="3">Uncharacterized protein</fullName>
    </submittedName>
</protein>
<feature type="signal peptide" evidence="2">
    <location>
        <begin position="1"/>
        <end position="25"/>
    </location>
</feature>
<keyword evidence="4" id="KW-1185">Reference proteome</keyword>
<dbReference type="Proteomes" id="UP000305517">
    <property type="component" value="Unassembled WGS sequence"/>
</dbReference>
<keyword evidence="2" id="KW-0732">Signal</keyword>
<dbReference type="EMBL" id="VAJM01000014">
    <property type="protein sequence ID" value="TLM89168.1"/>
    <property type="molecule type" value="Genomic_DNA"/>
</dbReference>
<gene>
    <name evidence="3" type="ORF">FDY95_21600</name>
</gene>
<evidence type="ECO:0000256" key="1">
    <source>
        <dbReference type="PROSITE-ProRule" id="PRU00339"/>
    </source>
</evidence>
<reference evidence="3 4" key="1">
    <citation type="submission" date="2019-05" db="EMBL/GenBank/DDBJ databases">
        <title>Hymenobacter edaphi sp. nov., isolated from abandoned arsenic-contaminated farmland soil.</title>
        <authorList>
            <person name="Nie L."/>
        </authorList>
    </citation>
    <scope>NUCLEOTIDE SEQUENCE [LARGE SCALE GENOMIC DNA]</scope>
    <source>
        <strain evidence="3 4">1-3-3-8</strain>
    </source>
</reference>
<dbReference type="OrthoDB" id="838824at2"/>
<dbReference type="SMART" id="SM00028">
    <property type="entry name" value="TPR"/>
    <property type="match status" value="3"/>
</dbReference>
<dbReference type="InterPro" id="IPR011990">
    <property type="entry name" value="TPR-like_helical_dom_sf"/>
</dbReference>
<dbReference type="InterPro" id="IPR019734">
    <property type="entry name" value="TPR_rpt"/>
</dbReference>
<evidence type="ECO:0000313" key="3">
    <source>
        <dbReference type="EMBL" id="TLM89168.1"/>
    </source>
</evidence>
<dbReference type="AlphaFoldDB" id="A0A5R8WK47"/>
<dbReference type="Gene3D" id="1.25.40.10">
    <property type="entry name" value="Tetratricopeptide repeat domain"/>
    <property type="match status" value="1"/>
</dbReference>
<dbReference type="PROSITE" id="PS50005">
    <property type="entry name" value="TPR"/>
    <property type="match status" value="1"/>
</dbReference>
<accession>A0A5R8WK47</accession>
<keyword evidence="1" id="KW-0802">TPR repeat</keyword>
<organism evidence="3 4">
    <name type="scientific">Hymenobacter jeollabukensis</name>
    <dbReference type="NCBI Taxonomy" id="2025313"/>
    <lineage>
        <taxon>Bacteria</taxon>
        <taxon>Pseudomonadati</taxon>
        <taxon>Bacteroidota</taxon>
        <taxon>Cytophagia</taxon>
        <taxon>Cytophagales</taxon>
        <taxon>Hymenobacteraceae</taxon>
        <taxon>Hymenobacter</taxon>
    </lineage>
</organism>
<sequence length="582" mass="64153">MAHRTPQTLLLTAALGLLSLAPAAAQSARSHYQQAELAYEAGKYTEALYYLGETERALGGTNARIQSLRTHTYYAQGDNVHALVELTRYFRAAGAAAQGSEAYRDMQALREELTSGNKAYFEQQKQTATQGQAQELKTLDAELAREQEELTYKVVKESGSKQALQDFLRQYPNSSHAGEATASIGAVERQVQFETLVEQGEAHHAAGRWQSALQSYEAALKLHGDSEVRGNAAEVRRLYASQLTRQGDEHAAAARWSEAVRAYERADAVLSSPELSAALRTARDEAAFAAADRSRSDEQYAAYLADFSNGRHVPDAVAARLNLQLARAEQAQKQGQTEAVETALADVAKLGQSSVVWPAYRGRYYALLRQEATRLTSGKKAERVKQVDRAIGYYQQLDQAQPNHPYAGKLRHLQAKRKAWSHEDFGYFAYRRDLRNEVGFDLGYNTNLSWGGFFSLRGTAQALAASIPTNGFPRRGRQYSQGFFNFNFTKKVTYPLWVYAGGGYAHFVRIQDVPGYPANGILPNDNPQKGGGVNTEFGAIVKIRWAALSVGVSAPQFSAEKRQILGLNGNPTIVNAAIGIYY</sequence>